<comment type="caution">
    <text evidence="2">The sequence shown here is derived from an EMBL/GenBank/DDBJ whole genome shotgun (WGS) entry which is preliminary data.</text>
</comment>
<accession>A0A0V0T6T9</accession>
<organism evidence="2 3">
    <name type="scientific">Trichinella murrelli</name>
    <dbReference type="NCBI Taxonomy" id="144512"/>
    <lineage>
        <taxon>Eukaryota</taxon>
        <taxon>Metazoa</taxon>
        <taxon>Ecdysozoa</taxon>
        <taxon>Nematoda</taxon>
        <taxon>Enoplea</taxon>
        <taxon>Dorylaimia</taxon>
        <taxon>Trichinellida</taxon>
        <taxon>Trichinellidae</taxon>
        <taxon>Trichinella</taxon>
    </lineage>
</organism>
<sequence>MMRRKTLLRTAAAKSATERLRKDAEHPSTSGITDTNTSGKKRAWCQLGNLSVLGSITGKIITSISDPEDKRLKEYTAVIQSCLDNGWAEVAPDAGPLGRTWYLPHNAVYQKGSSGEVKCRIRTHGFRTFP</sequence>
<dbReference type="Proteomes" id="UP000055048">
    <property type="component" value="Unassembled WGS sequence"/>
</dbReference>
<gene>
    <name evidence="2" type="ORF">T05_10051</name>
</gene>
<evidence type="ECO:0000256" key="1">
    <source>
        <dbReference type="SAM" id="MobiDB-lite"/>
    </source>
</evidence>
<proteinExistence type="predicted"/>
<protein>
    <submittedName>
        <fullName evidence="2">Uncharacterized protein</fullName>
    </submittedName>
</protein>
<dbReference type="EMBL" id="JYDJ01000519">
    <property type="protein sequence ID" value="KRX34756.1"/>
    <property type="molecule type" value="Genomic_DNA"/>
</dbReference>
<dbReference type="AlphaFoldDB" id="A0A0V0T6T9"/>
<feature type="compositionally biased region" description="Polar residues" evidence="1">
    <location>
        <begin position="27"/>
        <end position="38"/>
    </location>
</feature>
<keyword evidence="3" id="KW-1185">Reference proteome</keyword>
<dbReference type="OrthoDB" id="5920525at2759"/>
<evidence type="ECO:0000313" key="2">
    <source>
        <dbReference type="EMBL" id="KRX34756.1"/>
    </source>
</evidence>
<name>A0A0V0T6T9_9BILA</name>
<evidence type="ECO:0000313" key="3">
    <source>
        <dbReference type="Proteomes" id="UP000055048"/>
    </source>
</evidence>
<feature type="region of interest" description="Disordered" evidence="1">
    <location>
        <begin position="1"/>
        <end position="39"/>
    </location>
</feature>
<feature type="compositionally biased region" description="Basic and acidic residues" evidence="1">
    <location>
        <begin position="16"/>
        <end position="26"/>
    </location>
</feature>
<reference evidence="2 3" key="1">
    <citation type="submission" date="2015-01" db="EMBL/GenBank/DDBJ databases">
        <title>Evolution of Trichinella species and genotypes.</title>
        <authorList>
            <person name="Korhonen P.K."/>
            <person name="Edoardo P."/>
            <person name="Giuseppe L.R."/>
            <person name="Gasser R.B."/>
        </authorList>
    </citation>
    <scope>NUCLEOTIDE SEQUENCE [LARGE SCALE GENOMIC DNA]</scope>
    <source>
        <strain evidence="2">ISS417</strain>
    </source>
</reference>